<comment type="similarity">
    <text evidence="1">Belongs to the peptidase C15 family.</text>
</comment>
<reference evidence="6 7" key="1">
    <citation type="journal article" date="2008" name="Science">
        <title>The Physcomitrella genome reveals evolutionary insights into the conquest of land by plants.</title>
        <authorList>
            <person name="Rensing S."/>
            <person name="Lang D."/>
            <person name="Zimmer A."/>
            <person name="Terry A."/>
            <person name="Salamov A."/>
            <person name="Shapiro H."/>
            <person name="Nishiyama T."/>
            <person name="Perroud P.-F."/>
            <person name="Lindquist E."/>
            <person name="Kamisugi Y."/>
            <person name="Tanahashi T."/>
            <person name="Sakakibara K."/>
            <person name="Fujita T."/>
            <person name="Oishi K."/>
            <person name="Shin-I T."/>
            <person name="Kuroki Y."/>
            <person name="Toyoda A."/>
            <person name="Suzuki Y."/>
            <person name="Hashimoto A."/>
            <person name="Yamaguchi K."/>
            <person name="Sugano A."/>
            <person name="Kohara Y."/>
            <person name="Fujiyama A."/>
            <person name="Anterola A."/>
            <person name="Aoki S."/>
            <person name="Ashton N."/>
            <person name="Barbazuk W.B."/>
            <person name="Barker E."/>
            <person name="Bennetzen J."/>
            <person name="Bezanilla M."/>
            <person name="Blankenship R."/>
            <person name="Cho S.H."/>
            <person name="Dutcher S."/>
            <person name="Estelle M."/>
            <person name="Fawcett J.A."/>
            <person name="Gundlach H."/>
            <person name="Hanada K."/>
            <person name="Heyl A."/>
            <person name="Hicks K.A."/>
            <person name="Hugh J."/>
            <person name="Lohr M."/>
            <person name="Mayer K."/>
            <person name="Melkozernov A."/>
            <person name="Murata T."/>
            <person name="Nelson D."/>
            <person name="Pils B."/>
            <person name="Prigge M."/>
            <person name="Reiss B."/>
            <person name="Renner T."/>
            <person name="Rombauts S."/>
            <person name="Rushton P."/>
            <person name="Sanderfoot A."/>
            <person name="Schween G."/>
            <person name="Shiu S.-H."/>
            <person name="Stueber K."/>
            <person name="Theodoulou F.L."/>
            <person name="Tu H."/>
            <person name="Van de Peer Y."/>
            <person name="Verrier P.J."/>
            <person name="Waters E."/>
            <person name="Wood A."/>
            <person name="Yang L."/>
            <person name="Cove D."/>
            <person name="Cuming A."/>
            <person name="Hasebe M."/>
            <person name="Lucas S."/>
            <person name="Mishler D.B."/>
            <person name="Reski R."/>
            <person name="Grigoriev I."/>
            <person name="Quatrano R.S."/>
            <person name="Boore J.L."/>
        </authorList>
    </citation>
    <scope>NUCLEOTIDE SEQUENCE [LARGE SCALE GENOMIC DNA]</scope>
    <source>
        <strain evidence="6 7">cv. Gransden 2004</strain>
    </source>
</reference>
<dbReference type="AlphaFoldDB" id="A0A7I4CXB3"/>
<dbReference type="PANTHER" id="PTHR23402:SF1">
    <property type="entry name" value="PYROGLUTAMYL-PEPTIDASE I"/>
    <property type="match status" value="1"/>
</dbReference>
<keyword evidence="5" id="KW-0788">Thiol protease</keyword>
<evidence type="ECO:0000256" key="3">
    <source>
        <dbReference type="ARBA" id="ARBA00022670"/>
    </source>
</evidence>
<dbReference type="GO" id="GO:0005829">
    <property type="term" value="C:cytosol"/>
    <property type="evidence" value="ECO:0007669"/>
    <property type="project" value="InterPro"/>
</dbReference>
<keyword evidence="7" id="KW-1185">Reference proteome</keyword>
<evidence type="ECO:0008006" key="8">
    <source>
        <dbReference type="Google" id="ProtNLM"/>
    </source>
</evidence>
<dbReference type="FunFam" id="3.40.630.20:FF:000003">
    <property type="entry name" value="Pyrrolidone-carboxylate peptidase isoform A"/>
    <property type="match status" value="1"/>
</dbReference>
<keyword evidence="2" id="KW-0963">Cytoplasm</keyword>
<proteinExistence type="inferred from homology"/>
<dbReference type="InterPro" id="IPR016125">
    <property type="entry name" value="Peptidase_C15-like"/>
</dbReference>
<dbReference type="EMBL" id="ABEU02000024">
    <property type="status" value="NOT_ANNOTATED_CDS"/>
    <property type="molecule type" value="Genomic_DNA"/>
</dbReference>
<dbReference type="Gramene" id="Pp3c24_5900V3.5">
    <property type="protein sequence ID" value="Pp3c24_5900V3.5"/>
    <property type="gene ID" value="Pp3c24_5900"/>
</dbReference>
<reference evidence="6" key="3">
    <citation type="submission" date="2020-12" db="UniProtKB">
        <authorList>
            <consortium name="EnsemblPlants"/>
        </authorList>
    </citation>
    <scope>IDENTIFICATION</scope>
</reference>
<evidence type="ECO:0000256" key="4">
    <source>
        <dbReference type="ARBA" id="ARBA00022801"/>
    </source>
</evidence>
<evidence type="ECO:0000313" key="7">
    <source>
        <dbReference type="Proteomes" id="UP000006727"/>
    </source>
</evidence>
<reference evidence="6 7" key="2">
    <citation type="journal article" date="2018" name="Plant J.">
        <title>The Physcomitrella patens chromosome-scale assembly reveals moss genome structure and evolution.</title>
        <authorList>
            <person name="Lang D."/>
            <person name="Ullrich K.K."/>
            <person name="Murat F."/>
            <person name="Fuchs J."/>
            <person name="Jenkins J."/>
            <person name="Haas F.B."/>
            <person name="Piednoel M."/>
            <person name="Gundlach H."/>
            <person name="Van Bel M."/>
            <person name="Meyberg R."/>
            <person name="Vives C."/>
            <person name="Morata J."/>
            <person name="Symeonidi A."/>
            <person name="Hiss M."/>
            <person name="Muchero W."/>
            <person name="Kamisugi Y."/>
            <person name="Saleh O."/>
            <person name="Blanc G."/>
            <person name="Decker E.L."/>
            <person name="van Gessel N."/>
            <person name="Grimwood J."/>
            <person name="Hayes R.D."/>
            <person name="Graham S.W."/>
            <person name="Gunter L.E."/>
            <person name="McDaniel S.F."/>
            <person name="Hoernstein S.N.W."/>
            <person name="Larsson A."/>
            <person name="Li F.W."/>
            <person name="Perroud P.F."/>
            <person name="Phillips J."/>
            <person name="Ranjan P."/>
            <person name="Rokshar D.S."/>
            <person name="Rothfels C.J."/>
            <person name="Schneider L."/>
            <person name="Shu S."/>
            <person name="Stevenson D.W."/>
            <person name="Thummler F."/>
            <person name="Tillich M."/>
            <person name="Villarreal Aguilar J.C."/>
            <person name="Widiez T."/>
            <person name="Wong G.K."/>
            <person name="Wymore A."/>
            <person name="Zhang Y."/>
            <person name="Zimmer A.D."/>
            <person name="Quatrano R.S."/>
            <person name="Mayer K.F.X."/>
            <person name="Goodstein D."/>
            <person name="Casacuberta J.M."/>
            <person name="Vandepoele K."/>
            <person name="Reski R."/>
            <person name="Cuming A.C."/>
            <person name="Tuskan G.A."/>
            <person name="Maumus F."/>
            <person name="Salse J."/>
            <person name="Schmutz J."/>
            <person name="Rensing S.A."/>
        </authorList>
    </citation>
    <scope>NUCLEOTIDE SEQUENCE [LARGE SCALE GENOMIC DNA]</scope>
    <source>
        <strain evidence="6 7">cv. Gransden 2004</strain>
    </source>
</reference>
<evidence type="ECO:0000256" key="2">
    <source>
        <dbReference type="ARBA" id="ARBA00022490"/>
    </source>
</evidence>
<dbReference type="InterPro" id="IPR000816">
    <property type="entry name" value="Peptidase_C15"/>
</dbReference>
<dbReference type="PIRSF" id="PIRSF015592">
    <property type="entry name" value="Prld-crbxl_pptds"/>
    <property type="match status" value="1"/>
</dbReference>
<keyword evidence="3" id="KW-0645">Protease</keyword>
<dbReference type="PANTHER" id="PTHR23402">
    <property type="entry name" value="PROTEASE FAMILY C15 PYROGLUTAMYL-PEPTIDASE I-RELATED"/>
    <property type="match status" value="1"/>
</dbReference>
<accession>A0A7I4CXB3</accession>
<protein>
    <recommendedName>
        <fullName evidence="8">Pyrrolidone-carboxylate peptidase</fullName>
    </recommendedName>
</protein>
<dbReference type="GeneID" id="112276335"/>
<name>A0A7I4CXB3_PHYPA</name>
<dbReference type="SUPFAM" id="SSF53182">
    <property type="entry name" value="Pyrrolidone carboxyl peptidase (pyroglutamate aminopeptidase)"/>
    <property type="match status" value="1"/>
</dbReference>
<dbReference type="RefSeq" id="XP_024363331.1">
    <property type="nucleotide sequence ID" value="XM_024507563.2"/>
</dbReference>
<organism evidence="6 7">
    <name type="scientific">Physcomitrium patens</name>
    <name type="common">Spreading-leaved earth moss</name>
    <name type="synonym">Physcomitrella patens</name>
    <dbReference type="NCBI Taxonomy" id="3218"/>
    <lineage>
        <taxon>Eukaryota</taxon>
        <taxon>Viridiplantae</taxon>
        <taxon>Streptophyta</taxon>
        <taxon>Embryophyta</taxon>
        <taxon>Bryophyta</taxon>
        <taxon>Bryophytina</taxon>
        <taxon>Bryopsida</taxon>
        <taxon>Funariidae</taxon>
        <taxon>Funariales</taxon>
        <taxon>Funariaceae</taxon>
        <taxon>Physcomitrium</taxon>
    </lineage>
</organism>
<dbReference type="Gene3D" id="3.40.630.20">
    <property type="entry name" value="Peptidase C15, pyroglutamyl peptidase I-like"/>
    <property type="match status" value="1"/>
</dbReference>
<keyword evidence="4" id="KW-0378">Hydrolase</keyword>
<dbReference type="InterPro" id="IPR036440">
    <property type="entry name" value="Peptidase_C15-like_sf"/>
</dbReference>
<dbReference type="PRINTS" id="PR00706">
    <property type="entry name" value="PYROGLUPTASE"/>
</dbReference>
<dbReference type="Proteomes" id="UP000006727">
    <property type="component" value="Chromosome 24"/>
</dbReference>
<dbReference type="EnsemblPlants" id="Pp3c24_5900V3.5">
    <property type="protein sequence ID" value="Pp3c24_5900V3.5"/>
    <property type="gene ID" value="Pp3c24_5900"/>
</dbReference>
<dbReference type="Pfam" id="PF01470">
    <property type="entry name" value="Peptidase_C15"/>
    <property type="match status" value="1"/>
</dbReference>
<sequence length="207" mass="22941">MGSEASELIEFHITGFRKFHLVPENPTEILVGKIEEYSRKHGMAPGTQLGSCTVLETAGDVKLGGGSLSVPPKRIVWVHLGVNIASNNFSVERRAVNEATFGCSDELGWQPQRVPIVPEDGPTSFIRETTLPIRDIVSALSKEGFNVMESYDAGRFVCNYVYYHSLRHAQVSGVKSLFVHVPSFHFINQECQLEFIAALLKVLAMFC</sequence>
<evidence type="ECO:0000256" key="5">
    <source>
        <dbReference type="ARBA" id="ARBA00022807"/>
    </source>
</evidence>
<dbReference type="CDD" id="cd00501">
    <property type="entry name" value="Peptidase_C15"/>
    <property type="match status" value="1"/>
</dbReference>
<dbReference type="GO" id="GO:0006508">
    <property type="term" value="P:proteolysis"/>
    <property type="evidence" value="ECO:0007669"/>
    <property type="project" value="UniProtKB-KW"/>
</dbReference>
<evidence type="ECO:0000313" key="6">
    <source>
        <dbReference type="EnsemblPlants" id="Pp3c24_5900V3.5"/>
    </source>
</evidence>
<dbReference type="GO" id="GO:0016920">
    <property type="term" value="F:pyroglutamyl-peptidase activity"/>
    <property type="evidence" value="ECO:0007669"/>
    <property type="project" value="InterPro"/>
</dbReference>
<evidence type="ECO:0000256" key="1">
    <source>
        <dbReference type="ARBA" id="ARBA00006641"/>
    </source>
</evidence>
<gene>
    <name evidence="6" type="primary">LOC112276335</name>
</gene>